<dbReference type="AlphaFoldDB" id="A0A166MS84"/>
<evidence type="ECO:0000313" key="3">
    <source>
        <dbReference type="Proteomes" id="UP000076532"/>
    </source>
</evidence>
<feature type="compositionally biased region" description="Basic and acidic residues" evidence="1">
    <location>
        <begin position="878"/>
        <end position="888"/>
    </location>
</feature>
<evidence type="ECO:0000313" key="2">
    <source>
        <dbReference type="EMBL" id="KZP24260.1"/>
    </source>
</evidence>
<dbReference type="PANTHER" id="PTHR33266:SF1">
    <property type="entry name" value="F-BOX DOMAIN-CONTAINING PROTEIN"/>
    <property type="match status" value="1"/>
</dbReference>
<dbReference type="OrthoDB" id="107110at2759"/>
<sequence>MSNFDDDSWHTKRDIYVRNSVDPQHQMSPQDVIFYIVLNSNGALNGMSWNEKCSLVAEPGVKDMIMAAWNAGPLKDVRNWSKKQQRPILDLLSDIPSEKKQGKSEIVQSSITNLTISLSYSIRMGQADDMRSGLHEHGNHVAKFWKWEVTPTTRTGNARVHTAISLREVDRRKSFFKCLFEEVLSELKEYASKSECKYKYMDLVGWWRQRLEVERRQLYIKIDIAARKLQKSYAAVDAAENDALQALRTLCTYIKDNTSDTLSDKIIIMYFDEADTLTKTFAPQFIKTRYDVLCSVLYVFKKQPVFGIFLSTAMRLAPQPAPTGRLAPSARIAMEIKLIQAPITETPFDCSPNLPVDPDSLTLDQISKISFMARFGRPLFWSLIAGAPEGKERQILDAIIPFARAKITCPTDGQTSAAGRAAVIDIRLMLDYEPRRQLARDRESELVASHMRIAYSVPQSREYMRSGYPSEPILAEAAAQQMCANPEEFSALRIVEENITGGLIDRGERGELVARLLVTLALDRAVKRSGHDVSCSRGVSLIAFIEELFGDRAEHILDSIPDNTKSKVTFREAFKHAWVRFTHFGKMGDATGTTLAAARAAFIRCMAIICRSGQMLVDFLLPIFFCPDGAKSLLTEANMSALLIQVKRRAAKGAQAKYAINQSIIGFFPDGTANQQPYVTLVMELGVQPNMPQALAESIATPAAVPPTPSKLDIAAQGHATDVHPRYSIFAYGCSDTVYGVIAPDERARYQNILASRDFLHEHPRQTHRSLDAVKRLKPFFSIGLSSYHWIQDAKLDGAQAIQLSNMVEAGYDAEYKPAVAVYTDEDFAEDSVDVGSLPDPDRDPMTSDGEGAPVDDSHLFSPTLGRKRAISDTAEEGTPKKIEKFDS</sequence>
<organism evidence="2 3">
    <name type="scientific">Athelia psychrophila</name>
    <dbReference type="NCBI Taxonomy" id="1759441"/>
    <lineage>
        <taxon>Eukaryota</taxon>
        <taxon>Fungi</taxon>
        <taxon>Dikarya</taxon>
        <taxon>Basidiomycota</taxon>
        <taxon>Agaricomycotina</taxon>
        <taxon>Agaricomycetes</taxon>
        <taxon>Agaricomycetidae</taxon>
        <taxon>Atheliales</taxon>
        <taxon>Atheliaceae</taxon>
        <taxon>Athelia</taxon>
    </lineage>
</organism>
<evidence type="ECO:0000256" key="1">
    <source>
        <dbReference type="SAM" id="MobiDB-lite"/>
    </source>
</evidence>
<reference evidence="2 3" key="1">
    <citation type="journal article" date="2016" name="Mol. Biol. Evol.">
        <title>Comparative Genomics of Early-Diverging Mushroom-Forming Fungi Provides Insights into the Origins of Lignocellulose Decay Capabilities.</title>
        <authorList>
            <person name="Nagy L.G."/>
            <person name="Riley R."/>
            <person name="Tritt A."/>
            <person name="Adam C."/>
            <person name="Daum C."/>
            <person name="Floudas D."/>
            <person name="Sun H."/>
            <person name="Yadav J.S."/>
            <person name="Pangilinan J."/>
            <person name="Larsson K.H."/>
            <person name="Matsuura K."/>
            <person name="Barry K."/>
            <person name="Labutti K."/>
            <person name="Kuo R."/>
            <person name="Ohm R.A."/>
            <person name="Bhattacharya S.S."/>
            <person name="Shirouzu T."/>
            <person name="Yoshinaga Y."/>
            <person name="Martin F.M."/>
            <person name="Grigoriev I.V."/>
            <person name="Hibbett D.S."/>
        </authorList>
    </citation>
    <scope>NUCLEOTIDE SEQUENCE [LARGE SCALE GENOMIC DNA]</scope>
    <source>
        <strain evidence="2 3">CBS 109695</strain>
    </source>
</reference>
<proteinExistence type="predicted"/>
<dbReference type="EMBL" id="KV417527">
    <property type="protein sequence ID" value="KZP24260.1"/>
    <property type="molecule type" value="Genomic_DNA"/>
</dbReference>
<keyword evidence="3" id="KW-1185">Reference proteome</keyword>
<protein>
    <submittedName>
        <fullName evidence="2">Uncharacterized protein</fullName>
    </submittedName>
</protein>
<dbReference type="PANTHER" id="PTHR33266">
    <property type="entry name" value="CHROMOSOME 15, WHOLE GENOME SHOTGUN SEQUENCE"/>
    <property type="match status" value="1"/>
</dbReference>
<gene>
    <name evidence="2" type="ORF">FIBSPDRAFT_1012129</name>
</gene>
<dbReference type="STRING" id="436010.A0A166MS84"/>
<name>A0A166MS84_9AGAM</name>
<dbReference type="Proteomes" id="UP000076532">
    <property type="component" value="Unassembled WGS sequence"/>
</dbReference>
<feature type="region of interest" description="Disordered" evidence="1">
    <location>
        <begin position="832"/>
        <end position="888"/>
    </location>
</feature>
<accession>A0A166MS84</accession>